<dbReference type="KEGG" id="sll:SLITO_v1c04600"/>
<dbReference type="EMBL" id="CP012357">
    <property type="protein sequence ID" value="AKX34113.1"/>
    <property type="molecule type" value="Genomic_DNA"/>
</dbReference>
<feature type="transmembrane region" description="Helical" evidence="1">
    <location>
        <begin position="91"/>
        <end position="115"/>
    </location>
</feature>
<keyword evidence="1" id="KW-1133">Transmembrane helix</keyword>
<keyword evidence="3" id="KW-1185">Reference proteome</keyword>
<dbReference type="Proteomes" id="UP000067476">
    <property type="component" value="Chromosome"/>
</dbReference>
<dbReference type="RefSeq" id="WP_075058205.1">
    <property type="nucleotide sequence ID" value="NZ_CP012357.1"/>
</dbReference>
<dbReference type="PATRIC" id="fig|216942.3.peg.463"/>
<sequence length="159" mass="17924">MKKVWIVMLITSIALLIISTLSLTLPDFKYKNQLLYEYYSGIKFPSKLENIQIWIKLMLSMSVISSVISIFVLVMGYFYENTTYNKYAAMTQIPVVFIAFFSGLMMLIAGCMTLSGGTINSSSKTSLIILQVFINLGYVSLTGITIWTCIVEYKANSLK</sequence>
<accession>A0A0K1W1R0</accession>
<evidence type="ECO:0000313" key="3">
    <source>
        <dbReference type="Proteomes" id="UP000067476"/>
    </source>
</evidence>
<dbReference type="STRING" id="216942.SLITO_v1c04600"/>
<evidence type="ECO:0000256" key="1">
    <source>
        <dbReference type="SAM" id="Phobius"/>
    </source>
</evidence>
<gene>
    <name evidence="2" type="ORF">SLITO_v1c04600</name>
</gene>
<dbReference type="OrthoDB" id="389746at2"/>
<keyword evidence="1" id="KW-0472">Membrane</keyword>
<feature type="transmembrane region" description="Helical" evidence="1">
    <location>
        <begin position="6"/>
        <end position="25"/>
    </location>
</feature>
<organism evidence="2 3">
    <name type="scientific">Spiroplasma litorale</name>
    <dbReference type="NCBI Taxonomy" id="216942"/>
    <lineage>
        <taxon>Bacteria</taxon>
        <taxon>Bacillati</taxon>
        <taxon>Mycoplasmatota</taxon>
        <taxon>Mollicutes</taxon>
        <taxon>Entomoplasmatales</taxon>
        <taxon>Spiroplasmataceae</taxon>
        <taxon>Spiroplasma</taxon>
    </lineage>
</organism>
<feature type="transmembrane region" description="Helical" evidence="1">
    <location>
        <begin position="127"/>
        <end position="153"/>
    </location>
</feature>
<dbReference type="AlphaFoldDB" id="A0A0K1W1R0"/>
<reference evidence="2 3" key="1">
    <citation type="journal article" date="2015" name="Genome Announc.">
        <title>Complete Genome Sequence of Spiroplasma litorale TN-1T (DSM 21781), a Bacterium Isolated from a Green-Eyed Horsefly (Tabanus nigrovittatus).</title>
        <authorList>
            <person name="Lo W.S."/>
            <person name="Lai Y.C."/>
            <person name="Lien Y.W."/>
            <person name="Wang T.H."/>
            <person name="Kuo C.H."/>
        </authorList>
    </citation>
    <scope>NUCLEOTIDE SEQUENCE [LARGE SCALE GENOMIC DNA]</scope>
    <source>
        <strain evidence="2 3">TN-1</strain>
    </source>
</reference>
<feature type="transmembrane region" description="Helical" evidence="1">
    <location>
        <begin position="53"/>
        <end position="79"/>
    </location>
</feature>
<proteinExistence type="predicted"/>
<evidence type="ECO:0000313" key="2">
    <source>
        <dbReference type="EMBL" id="AKX34113.1"/>
    </source>
</evidence>
<protein>
    <submittedName>
        <fullName evidence="2">Uncharacterized protein</fullName>
    </submittedName>
</protein>
<keyword evidence="1" id="KW-0812">Transmembrane</keyword>
<name>A0A0K1W1R0_9MOLU</name>